<proteinExistence type="predicted"/>
<keyword evidence="1" id="KW-0472">Membrane</keyword>
<protein>
    <submittedName>
        <fullName evidence="2">Uncharacterized protein</fullName>
    </submittedName>
</protein>
<keyword evidence="1" id="KW-0812">Transmembrane</keyword>
<dbReference type="EMBL" id="FPAS01000001">
    <property type="protein sequence ID" value="SFT47896.1"/>
    <property type="molecule type" value="Genomic_DNA"/>
</dbReference>
<dbReference type="AlphaFoldDB" id="A0A1I6YBJ3"/>
<reference evidence="2 3" key="1">
    <citation type="submission" date="2016-10" db="EMBL/GenBank/DDBJ databases">
        <authorList>
            <person name="de Groot N.N."/>
        </authorList>
    </citation>
    <scope>NUCLEOTIDE SEQUENCE [LARGE SCALE GENOMIC DNA]</scope>
    <source>
        <strain evidence="2 3">CGMCC 1.7005</strain>
    </source>
</reference>
<evidence type="ECO:0000313" key="2">
    <source>
        <dbReference type="EMBL" id="SFT47896.1"/>
    </source>
</evidence>
<dbReference type="Proteomes" id="UP000236454">
    <property type="component" value="Unassembled WGS sequence"/>
</dbReference>
<accession>A0A1I6YBJ3</accession>
<keyword evidence="1" id="KW-1133">Transmembrane helix</keyword>
<keyword evidence="3" id="KW-1185">Reference proteome</keyword>
<organism evidence="2 3">
    <name type="scientific">Lishizhenia tianjinensis</name>
    <dbReference type="NCBI Taxonomy" id="477690"/>
    <lineage>
        <taxon>Bacteria</taxon>
        <taxon>Pseudomonadati</taxon>
        <taxon>Bacteroidota</taxon>
        <taxon>Flavobacteriia</taxon>
        <taxon>Flavobacteriales</taxon>
        <taxon>Crocinitomicaceae</taxon>
        <taxon>Lishizhenia</taxon>
    </lineage>
</organism>
<feature type="transmembrane region" description="Helical" evidence="1">
    <location>
        <begin position="29"/>
        <end position="48"/>
    </location>
</feature>
<evidence type="ECO:0000313" key="3">
    <source>
        <dbReference type="Proteomes" id="UP000236454"/>
    </source>
</evidence>
<evidence type="ECO:0000256" key="1">
    <source>
        <dbReference type="SAM" id="Phobius"/>
    </source>
</evidence>
<gene>
    <name evidence="2" type="ORF">SAMN05216474_0788</name>
</gene>
<name>A0A1I6YBJ3_9FLAO</name>
<sequence length="54" mass="6303">MTSDIYGIYYSLRMLNFAMGVKCELVNKLLRFLIITSFSLNYFNLFGIRSVVIL</sequence>